<sequence>MAMAAPLHRVGVYVDAFDPILKAGVVSHLRPRPEVKILTDSEREGAEVTVVVVDRPDDRALEMLKCYQRSSDTRLVLVAGELADGDLVSAAEAGVVALLRRHETTADRLVAAITGAACDEGTVPADLLGQLLGQVGALQRGVLAPRGLAFNGLATREVEVLKLVADGCDTSEIAERLAYSERTVKNVLHDVTSRLQLRNRSHAVAFAMRRGLI</sequence>
<dbReference type="PRINTS" id="PR00038">
    <property type="entry name" value="HTHLUXR"/>
</dbReference>
<dbReference type="PANTHER" id="PTHR44688:SF16">
    <property type="entry name" value="DNA-BINDING TRANSCRIPTIONAL ACTIVATOR DEVR_DOSR"/>
    <property type="match status" value="1"/>
</dbReference>
<dbReference type="EMBL" id="BAABAH010000001">
    <property type="protein sequence ID" value="GAA3803266.1"/>
    <property type="molecule type" value="Genomic_DNA"/>
</dbReference>
<comment type="caution">
    <text evidence="5">The sequence shown here is derived from an EMBL/GenBank/DDBJ whole genome shotgun (WGS) entry which is preliminary data.</text>
</comment>
<dbReference type="PANTHER" id="PTHR44688">
    <property type="entry name" value="DNA-BINDING TRANSCRIPTIONAL ACTIVATOR DEVR_DOSR"/>
    <property type="match status" value="1"/>
</dbReference>
<evidence type="ECO:0000256" key="3">
    <source>
        <dbReference type="ARBA" id="ARBA00023163"/>
    </source>
</evidence>
<keyword evidence="6" id="KW-1185">Reference proteome</keyword>
<dbReference type="Gene3D" id="3.40.50.2300">
    <property type="match status" value="1"/>
</dbReference>
<name>A0ABP7I0I5_9ACTN</name>
<evidence type="ECO:0000256" key="1">
    <source>
        <dbReference type="ARBA" id="ARBA00023015"/>
    </source>
</evidence>
<proteinExistence type="predicted"/>
<dbReference type="Pfam" id="PF00196">
    <property type="entry name" value="GerE"/>
    <property type="match status" value="1"/>
</dbReference>
<dbReference type="CDD" id="cd06170">
    <property type="entry name" value="LuxR_C_like"/>
    <property type="match status" value="1"/>
</dbReference>
<evidence type="ECO:0000313" key="6">
    <source>
        <dbReference type="Proteomes" id="UP001501821"/>
    </source>
</evidence>
<accession>A0ABP7I0I5</accession>
<keyword evidence="1" id="KW-0805">Transcription regulation</keyword>
<gene>
    <name evidence="5" type="ORF">GCM10022242_02870</name>
</gene>
<feature type="domain" description="HTH luxR-type" evidence="4">
    <location>
        <begin position="146"/>
        <end position="211"/>
    </location>
</feature>
<dbReference type="InterPro" id="IPR016032">
    <property type="entry name" value="Sig_transdc_resp-reg_C-effctor"/>
</dbReference>
<keyword evidence="3" id="KW-0804">Transcription</keyword>
<dbReference type="PROSITE" id="PS50043">
    <property type="entry name" value="HTH_LUXR_2"/>
    <property type="match status" value="1"/>
</dbReference>
<dbReference type="InterPro" id="IPR000792">
    <property type="entry name" value="Tscrpt_reg_LuxR_C"/>
</dbReference>
<dbReference type="SMART" id="SM00421">
    <property type="entry name" value="HTH_LUXR"/>
    <property type="match status" value="1"/>
</dbReference>
<reference evidence="6" key="1">
    <citation type="journal article" date="2019" name="Int. J. Syst. Evol. Microbiol.">
        <title>The Global Catalogue of Microorganisms (GCM) 10K type strain sequencing project: providing services to taxonomists for standard genome sequencing and annotation.</title>
        <authorList>
            <consortium name="The Broad Institute Genomics Platform"/>
            <consortium name="The Broad Institute Genome Sequencing Center for Infectious Disease"/>
            <person name="Wu L."/>
            <person name="Ma J."/>
        </authorList>
    </citation>
    <scope>NUCLEOTIDE SEQUENCE [LARGE SCALE GENOMIC DNA]</scope>
    <source>
        <strain evidence="6">JCM 16953</strain>
    </source>
</reference>
<organism evidence="5 6">
    <name type="scientific">Nocardioides panacisoli</name>
    <dbReference type="NCBI Taxonomy" id="627624"/>
    <lineage>
        <taxon>Bacteria</taxon>
        <taxon>Bacillati</taxon>
        <taxon>Actinomycetota</taxon>
        <taxon>Actinomycetes</taxon>
        <taxon>Propionibacteriales</taxon>
        <taxon>Nocardioidaceae</taxon>
        <taxon>Nocardioides</taxon>
    </lineage>
</organism>
<evidence type="ECO:0000259" key="4">
    <source>
        <dbReference type="PROSITE" id="PS50043"/>
    </source>
</evidence>
<keyword evidence="2" id="KW-0238">DNA-binding</keyword>
<dbReference type="Proteomes" id="UP001501821">
    <property type="component" value="Unassembled WGS sequence"/>
</dbReference>
<evidence type="ECO:0000256" key="2">
    <source>
        <dbReference type="ARBA" id="ARBA00023125"/>
    </source>
</evidence>
<evidence type="ECO:0000313" key="5">
    <source>
        <dbReference type="EMBL" id="GAA3803266.1"/>
    </source>
</evidence>
<dbReference type="SUPFAM" id="SSF46894">
    <property type="entry name" value="C-terminal effector domain of the bipartite response regulators"/>
    <property type="match status" value="1"/>
</dbReference>
<protein>
    <submittedName>
        <fullName evidence="5">LuxR C-terminal-related transcriptional regulator</fullName>
    </submittedName>
</protein>